<dbReference type="InterPro" id="IPR023198">
    <property type="entry name" value="PGP-like_dom2"/>
</dbReference>
<name>A0A6J4KLE6_9HYPH</name>
<dbReference type="InterPro" id="IPR006439">
    <property type="entry name" value="HAD-SF_hydro_IA"/>
</dbReference>
<organism evidence="1">
    <name type="scientific">uncultured Microvirga sp</name>
    <dbReference type="NCBI Taxonomy" id="412392"/>
    <lineage>
        <taxon>Bacteria</taxon>
        <taxon>Pseudomonadati</taxon>
        <taxon>Pseudomonadota</taxon>
        <taxon>Alphaproteobacteria</taxon>
        <taxon>Hyphomicrobiales</taxon>
        <taxon>Methylobacteriaceae</taxon>
        <taxon>Microvirga</taxon>
        <taxon>environmental samples</taxon>
    </lineage>
</organism>
<dbReference type="InterPro" id="IPR036412">
    <property type="entry name" value="HAD-like_sf"/>
</dbReference>
<dbReference type="NCBIfam" id="TIGR01549">
    <property type="entry name" value="HAD-SF-IA-v1"/>
    <property type="match status" value="1"/>
</dbReference>
<dbReference type="InterPro" id="IPR050155">
    <property type="entry name" value="HAD-like_hydrolase_sf"/>
</dbReference>
<evidence type="ECO:0000313" key="1">
    <source>
        <dbReference type="EMBL" id="CAA9309318.1"/>
    </source>
</evidence>
<reference evidence="1" key="1">
    <citation type="submission" date="2020-02" db="EMBL/GenBank/DDBJ databases">
        <authorList>
            <person name="Meier V. D."/>
        </authorList>
    </citation>
    <scope>NUCLEOTIDE SEQUENCE</scope>
    <source>
        <strain evidence="1">AVDCRST_MAG90</strain>
    </source>
</reference>
<protein>
    <submittedName>
        <fullName evidence="1">Similar to phosphoglycolate phosphatase, clustered with ribosomal large subunit pseudouridine synthase C</fullName>
    </submittedName>
</protein>
<dbReference type="PANTHER" id="PTHR43434:SF24">
    <property type="entry name" value="HYDROLASE-RELATED"/>
    <property type="match status" value="1"/>
</dbReference>
<proteinExistence type="predicted"/>
<dbReference type="SFLD" id="SFLDG01129">
    <property type="entry name" value="C1.5:_HAD__Beta-PGM__Phosphata"/>
    <property type="match status" value="1"/>
</dbReference>
<dbReference type="AlphaFoldDB" id="A0A6J4KLE6"/>
<dbReference type="GO" id="GO:0006281">
    <property type="term" value="P:DNA repair"/>
    <property type="evidence" value="ECO:0007669"/>
    <property type="project" value="TreeGrafter"/>
</dbReference>
<dbReference type="PANTHER" id="PTHR43434">
    <property type="entry name" value="PHOSPHOGLYCOLATE PHOSPHATASE"/>
    <property type="match status" value="1"/>
</dbReference>
<dbReference type="Gene3D" id="3.40.50.1000">
    <property type="entry name" value="HAD superfamily/HAD-like"/>
    <property type="match status" value="1"/>
</dbReference>
<dbReference type="InterPro" id="IPR023214">
    <property type="entry name" value="HAD_sf"/>
</dbReference>
<gene>
    <name evidence="1" type="ORF">AVDCRST_MAG90-322</name>
</gene>
<dbReference type="Gene3D" id="1.10.150.240">
    <property type="entry name" value="Putative phosphatase, domain 2"/>
    <property type="match status" value="1"/>
</dbReference>
<dbReference type="InterPro" id="IPR041492">
    <property type="entry name" value="HAD_2"/>
</dbReference>
<dbReference type="EMBL" id="CADCUC010000064">
    <property type="protein sequence ID" value="CAA9309318.1"/>
    <property type="molecule type" value="Genomic_DNA"/>
</dbReference>
<dbReference type="Pfam" id="PF13419">
    <property type="entry name" value="HAD_2"/>
    <property type="match status" value="1"/>
</dbReference>
<accession>A0A6J4KLE6</accession>
<dbReference type="SFLD" id="SFLDG01135">
    <property type="entry name" value="C1.5.6:_HAD__Beta-PGM__Phospha"/>
    <property type="match status" value="1"/>
</dbReference>
<dbReference type="SFLD" id="SFLDS00003">
    <property type="entry name" value="Haloacid_Dehalogenase"/>
    <property type="match status" value="1"/>
</dbReference>
<dbReference type="SUPFAM" id="SSF56784">
    <property type="entry name" value="HAD-like"/>
    <property type="match status" value="1"/>
</dbReference>
<sequence>MIESDCFRVKLILFDVDGTLVDSQNLIVAAQREAFVANGLEPPSRERALSIVGLSLQEAFTVLVGPDGPVEGLAEGYRQAFGRLRADPAYHEPLFPGASDLLAELGVRADVRLGIATGKSQRGVSHLLGRHGWGSLFATIQTADDAPSKPHPAMVKQAMAAVGAAPEETVMIGDSTFDMSMARSAGVPAVGVSWGYHPVAALRQAGAGTIVDSYAALRVHLLEEFLGSADLGGPTRDL</sequence>
<dbReference type="GO" id="GO:0008967">
    <property type="term" value="F:phosphoglycolate phosphatase activity"/>
    <property type="evidence" value="ECO:0007669"/>
    <property type="project" value="TreeGrafter"/>
</dbReference>
<dbReference type="GO" id="GO:0005829">
    <property type="term" value="C:cytosol"/>
    <property type="evidence" value="ECO:0007669"/>
    <property type="project" value="TreeGrafter"/>
</dbReference>